<comment type="caution">
    <text evidence="8">The sequence shown here is derived from an EMBL/GenBank/DDBJ whole genome shotgun (WGS) entry which is preliminary data.</text>
</comment>
<keyword evidence="4" id="KW-0804">Transcription</keyword>
<evidence type="ECO:0000313" key="9">
    <source>
        <dbReference type="Proteomes" id="UP000436088"/>
    </source>
</evidence>
<dbReference type="PANTHER" id="PTHR46324:SF26">
    <property type="entry name" value="OS02G0728001 PROTEIN"/>
    <property type="match status" value="1"/>
</dbReference>
<comment type="subcellular location">
    <subcellularLocation>
        <location evidence="1">Nucleus</location>
    </subcellularLocation>
</comment>
<dbReference type="Proteomes" id="UP000436088">
    <property type="component" value="Unassembled WGS sequence"/>
</dbReference>
<feature type="compositionally biased region" description="Polar residues" evidence="6">
    <location>
        <begin position="36"/>
        <end position="49"/>
    </location>
</feature>
<evidence type="ECO:0000256" key="4">
    <source>
        <dbReference type="ARBA" id="ARBA00023163"/>
    </source>
</evidence>
<feature type="region of interest" description="Disordered" evidence="6">
    <location>
        <begin position="36"/>
        <end position="80"/>
    </location>
</feature>
<sequence length="80" mass="9159">MSSTVPAILSPDSMLNNYPFPTLKTDIIQLDCSEFFSPSQSTGSTNEANQPVPVIDERKRRRMISNRDSARRSRMRKRNN</sequence>
<dbReference type="CDD" id="cd14702">
    <property type="entry name" value="bZIP_plant_GBF1"/>
    <property type="match status" value="1"/>
</dbReference>
<keyword evidence="2" id="KW-0805">Transcription regulation</keyword>
<evidence type="ECO:0000256" key="5">
    <source>
        <dbReference type="ARBA" id="ARBA00023242"/>
    </source>
</evidence>
<keyword evidence="9" id="KW-1185">Reference proteome</keyword>
<accession>A0A6A3A0R7</accession>
<dbReference type="AlphaFoldDB" id="A0A6A3A0R7"/>
<dbReference type="InterPro" id="IPR044521">
    <property type="entry name" value="AtbZIP8/43"/>
</dbReference>
<dbReference type="GO" id="GO:0005634">
    <property type="term" value="C:nucleus"/>
    <property type="evidence" value="ECO:0007669"/>
    <property type="project" value="UniProtKB-SubCell"/>
</dbReference>
<feature type="domain" description="BZIP" evidence="7">
    <location>
        <begin position="61"/>
        <end position="76"/>
    </location>
</feature>
<organism evidence="8 9">
    <name type="scientific">Hibiscus syriacus</name>
    <name type="common">Rose of Sharon</name>
    <dbReference type="NCBI Taxonomy" id="106335"/>
    <lineage>
        <taxon>Eukaryota</taxon>
        <taxon>Viridiplantae</taxon>
        <taxon>Streptophyta</taxon>
        <taxon>Embryophyta</taxon>
        <taxon>Tracheophyta</taxon>
        <taxon>Spermatophyta</taxon>
        <taxon>Magnoliopsida</taxon>
        <taxon>eudicotyledons</taxon>
        <taxon>Gunneridae</taxon>
        <taxon>Pentapetalae</taxon>
        <taxon>rosids</taxon>
        <taxon>malvids</taxon>
        <taxon>Malvales</taxon>
        <taxon>Malvaceae</taxon>
        <taxon>Malvoideae</taxon>
        <taxon>Hibiscus</taxon>
    </lineage>
</organism>
<dbReference type="PANTHER" id="PTHR46324">
    <property type="entry name" value="BASIC LEUCINE ZIPPER 43-RELATED"/>
    <property type="match status" value="1"/>
</dbReference>
<evidence type="ECO:0000259" key="7">
    <source>
        <dbReference type="PROSITE" id="PS00036"/>
    </source>
</evidence>
<evidence type="ECO:0000256" key="2">
    <source>
        <dbReference type="ARBA" id="ARBA00023015"/>
    </source>
</evidence>
<gene>
    <name evidence="8" type="ORF">F3Y22_tig00110610pilonHSYRG00932</name>
</gene>
<reference evidence="8" key="1">
    <citation type="submission" date="2019-09" db="EMBL/GenBank/DDBJ databases">
        <title>Draft genome information of white flower Hibiscus syriacus.</title>
        <authorList>
            <person name="Kim Y.-M."/>
        </authorList>
    </citation>
    <scope>NUCLEOTIDE SEQUENCE [LARGE SCALE GENOMIC DNA]</scope>
    <source>
        <strain evidence="8">YM2019G1</strain>
    </source>
</reference>
<evidence type="ECO:0000256" key="6">
    <source>
        <dbReference type="SAM" id="MobiDB-lite"/>
    </source>
</evidence>
<dbReference type="PROSITE" id="PS00036">
    <property type="entry name" value="BZIP_BASIC"/>
    <property type="match status" value="1"/>
</dbReference>
<dbReference type="GO" id="GO:0003700">
    <property type="term" value="F:DNA-binding transcription factor activity"/>
    <property type="evidence" value="ECO:0007669"/>
    <property type="project" value="InterPro"/>
</dbReference>
<dbReference type="GO" id="GO:0003677">
    <property type="term" value="F:DNA binding"/>
    <property type="evidence" value="ECO:0007669"/>
    <property type="project" value="UniProtKB-KW"/>
</dbReference>
<evidence type="ECO:0000256" key="1">
    <source>
        <dbReference type="ARBA" id="ARBA00004123"/>
    </source>
</evidence>
<evidence type="ECO:0000256" key="3">
    <source>
        <dbReference type="ARBA" id="ARBA00023125"/>
    </source>
</evidence>
<dbReference type="InterPro" id="IPR045314">
    <property type="entry name" value="bZIP_plant_GBF1"/>
</dbReference>
<dbReference type="EMBL" id="VEPZ02001049">
    <property type="protein sequence ID" value="KAE8697881.1"/>
    <property type="molecule type" value="Genomic_DNA"/>
</dbReference>
<protein>
    <recommendedName>
        <fullName evidence="7">BZIP domain-containing protein</fullName>
    </recommendedName>
</protein>
<proteinExistence type="predicted"/>
<dbReference type="InterPro" id="IPR004827">
    <property type="entry name" value="bZIP"/>
</dbReference>
<keyword evidence="3" id="KW-0238">DNA-binding</keyword>
<keyword evidence="5" id="KW-0539">Nucleus</keyword>
<name>A0A6A3A0R7_HIBSY</name>
<evidence type="ECO:0000313" key="8">
    <source>
        <dbReference type="EMBL" id="KAE8697881.1"/>
    </source>
</evidence>